<dbReference type="RefSeq" id="WP_105330083.1">
    <property type="nucleotide sequence ID" value="NZ_PUHY01000010.1"/>
</dbReference>
<protein>
    <submittedName>
        <fullName evidence="5">ABC transporter ATP-binding protein</fullName>
    </submittedName>
</protein>
<dbReference type="InterPro" id="IPR027417">
    <property type="entry name" value="P-loop_NTPase"/>
</dbReference>
<dbReference type="SUPFAM" id="SSF52540">
    <property type="entry name" value="P-loop containing nucleoside triphosphate hydrolases"/>
    <property type="match status" value="1"/>
</dbReference>
<dbReference type="PROSITE" id="PS50893">
    <property type="entry name" value="ABC_TRANSPORTER_2"/>
    <property type="match status" value="1"/>
</dbReference>
<dbReference type="InterPro" id="IPR003439">
    <property type="entry name" value="ABC_transporter-like_ATP-bd"/>
</dbReference>
<reference evidence="5 6" key="1">
    <citation type="submission" date="2018-02" db="EMBL/GenBank/DDBJ databases">
        <title>Comparative genomes isolates from brazilian mangrove.</title>
        <authorList>
            <person name="Araujo J.E."/>
            <person name="Taketani R.G."/>
            <person name="Silva M.C.P."/>
            <person name="Loureco M.V."/>
            <person name="Andreote F.D."/>
        </authorList>
    </citation>
    <scope>NUCLEOTIDE SEQUENCE [LARGE SCALE GENOMIC DNA]</scope>
    <source>
        <strain evidence="5 6">Hex-1 MGV</strain>
    </source>
</reference>
<sequence length="315" mass="35132">MHQADRSVLAASQCAIRIDGLTKRFGKSVAVDDLSLVVPPGQTFGLLGPNGAGKSTTIRMMVGLTQPDEGTIEILGEAATERTVAVKRRIGYVPEKHHIYPWMRVSEVLGFVSSLYPQWDDDLSDELLEVFELPRHKRVRHLSKGMVAKLGLLVALAPQPDVLLLDEPTSGLDPLIRDEFLEGILATQAQAKGRAVLFSSHHIDDVARIADVVGIMDGGRLILTEEVTHIHDRVKLMQAVIEDGTLPRSTPEEAIWTQVDRRQWSLTLYPFSQELAEQIAAENPVTRYEILDISLENLFKQVIRGRRQVAREKRS</sequence>
<dbReference type="AlphaFoldDB" id="A0A2S8FQ81"/>
<evidence type="ECO:0000259" key="4">
    <source>
        <dbReference type="PROSITE" id="PS50893"/>
    </source>
</evidence>
<name>A0A2S8FQ81_9BACT</name>
<dbReference type="OrthoDB" id="9795548at2"/>
<dbReference type="GO" id="GO:0016887">
    <property type="term" value="F:ATP hydrolysis activity"/>
    <property type="evidence" value="ECO:0007669"/>
    <property type="project" value="InterPro"/>
</dbReference>
<keyword evidence="1" id="KW-0813">Transport</keyword>
<evidence type="ECO:0000256" key="3">
    <source>
        <dbReference type="ARBA" id="ARBA00022840"/>
    </source>
</evidence>
<feature type="domain" description="ABC transporter" evidence="4">
    <location>
        <begin position="16"/>
        <end position="243"/>
    </location>
</feature>
<evidence type="ECO:0000256" key="1">
    <source>
        <dbReference type="ARBA" id="ARBA00022448"/>
    </source>
</evidence>
<dbReference type="EMBL" id="PUHY01000010">
    <property type="protein sequence ID" value="PQO34352.1"/>
    <property type="molecule type" value="Genomic_DNA"/>
</dbReference>
<dbReference type="PANTHER" id="PTHR42939:SF1">
    <property type="entry name" value="ABC TRANSPORTER ATP-BINDING PROTEIN ALBC-RELATED"/>
    <property type="match status" value="1"/>
</dbReference>
<dbReference type="GO" id="GO:0005524">
    <property type="term" value="F:ATP binding"/>
    <property type="evidence" value="ECO:0007669"/>
    <property type="project" value="UniProtKB-KW"/>
</dbReference>
<accession>A0A2S8FQ81</accession>
<proteinExistence type="predicted"/>
<dbReference type="InterPro" id="IPR051782">
    <property type="entry name" value="ABC_Transporter_VariousFunc"/>
</dbReference>
<dbReference type="CDD" id="cd03230">
    <property type="entry name" value="ABC_DR_subfamily_A"/>
    <property type="match status" value="1"/>
</dbReference>
<evidence type="ECO:0000313" key="5">
    <source>
        <dbReference type="EMBL" id="PQO34352.1"/>
    </source>
</evidence>
<comment type="caution">
    <text evidence="5">The sequence shown here is derived from an EMBL/GenBank/DDBJ whole genome shotgun (WGS) entry which is preliminary data.</text>
</comment>
<keyword evidence="3 5" id="KW-0067">ATP-binding</keyword>
<organism evidence="5 6">
    <name type="scientific">Blastopirellula marina</name>
    <dbReference type="NCBI Taxonomy" id="124"/>
    <lineage>
        <taxon>Bacteria</taxon>
        <taxon>Pseudomonadati</taxon>
        <taxon>Planctomycetota</taxon>
        <taxon>Planctomycetia</taxon>
        <taxon>Pirellulales</taxon>
        <taxon>Pirellulaceae</taxon>
        <taxon>Blastopirellula</taxon>
    </lineage>
</organism>
<dbReference type="SMART" id="SM00382">
    <property type="entry name" value="AAA"/>
    <property type="match status" value="1"/>
</dbReference>
<dbReference type="Gene3D" id="3.40.50.300">
    <property type="entry name" value="P-loop containing nucleotide triphosphate hydrolases"/>
    <property type="match status" value="1"/>
</dbReference>
<dbReference type="Pfam" id="PF00005">
    <property type="entry name" value="ABC_tran"/>
    <property type="match status" value="1"/>
</dbReference>
<gene>
    <name evidence="5" type="ORF">C5Y83_12545</name>
</gene>
<evidence type="ECO:0000313" key="6">
    <source>
        <dbReference type="Proteomes" id="UP000238322"/>
    </source>
</evidence>
<keyword evidence="2" id="KW-0547">Nucleotide-binding</keyword>
<dbReference type="InterPro" id="IPR003593">
    <property type="entry name" value="AAA+_ATPase"/>
</dbReference>
<evidence type="ECO:0000256" key="2">
    <source>
        <dbReference type="ARBA" id="ARBA00022741"/>
    </source>
</evidence>
<dbReference type="PANTHER" id="PTHR42939">
    <property type="entry name" value="ABC TRANSPORTER ATP-BINDING PROTEIN ALBC-RELATED"/>
    <property type="match status" value="1"/>
</dbReference>
<dbReference type="Proteomes" id="UP000238322">
    <property type="component" value="Unassembled WGS sequence"/>
</dbReference>